<keyword evidence="5" id="KW-1133">Transmembrane helix</keyword>
<keyword evidence="2" id="KW-0560">Oxidoreductase</keyword>
<dbReference type="STRING" id="446470.Snas_0018"/>
<evidence type="ECO:0000256" key="5">
    <source>
        <dbReference type="SAM" id="Phobius"/>
    </source>
</evidence>
<evidence type="ECO:0000256" key="1">
    <source>
        <dbReference type="ARBA" id="ARBA00006484"/>
    </source>
</evidence>
<dbReference type="OrthoDB" id="7064009at2"/>
<dbReference type="InterPro" id="IPR006311">
    <property type="entry name" value="TAT_signal"/>
</dbReference>
<dbReference type="PRINTS" id="PR00080">
    <property type="entry name" value="SDRFAMILY"/>
</dbReference>
<feature type="compositionally biased region" description="Basic and acidic residues" evidence="4">
    <location>
        <begin position="1"/>
        <end position="13"/>
    </location>
</feature>
<dbReference type="FunFam" id="3.40.50.720:FF:000084">
    <property type="entry name" value="Short-chain dehydrogenase reductase"/>
    <property type="match status" value="1"/>
</dbReference>
<dbReference type="PRINTS" id="PR00081">
    <property type="entry name" value="GDHRDH"/>
</dbReference>
<dbReference type="Proteomes" id="UP000000844">
    <property type="component" value="Chromosome"/>
</dbReference>
<gene>
    <name evidence="6" type="ordered locus">Snas_0018</name>
</gene>
<protein>
    <submittedName>
        <fullName evidence="6">Short-chain dehydrogenase/reductase SDR</fullName>
    </submittedName>
</protein>
<dbReference type="PROSITE" id="PS51318">
    <property type="entry name" value="TAT"/>
    <property type="match status" value="1"/>
</dbReference>
<dbReference type="PROSITE" id="PS00061">
    <property type="entry name" value="ADH_SHORT"/>
    <property type="match status" value="1"/>
</dbReference>
<keyword evidence="5" id="KW-0472">Membrane</keyword>
<dbReference type="SUPFAM" id="SSF51735">
    <property type="entry name" value="NAD(P)-binding Rossmann-fold domains"/>
    <property type="match status" value="1"/>
</dbReference>
<dbReference type="EMBL" id="CP001778">
    <property type="protein sequence ID" value="ADD39740.1"/>
    <property type="molecule type" value="Genomic_DNA"/>
</dbReference>
<dbReference type="InterPro" id="IPR020904">
    <property type="entry name" value="Sc_DH/Rdtase_CS"/>
</dbReference>
<organism evidence="6 7">
    <name type="scientific">Stackebrandtia nassauensis (strain DSM 44728 / CIP 108903 / NRRL B-16338 / NBRC 102104 / LLR-40K-21)</name>
    <dbReference type="NCBI Taxonomy" id="446470"/>
    <lineage>
        <taxon>Bacteria</taxon>
        <taxon>Bacillati</taxon>
        <taxon>Actinomycetota</taxon>
        <taxon>Actinomycetes</taxon>
        <taxon>Glycomycetales</taxon>
        <taxon>Glycomycetaceae</taxon>
        <taxon>Stackebrandtia</taxon>
    </lineage>
</organism>
<keyword evidence="7" id="KW-1185">Reference proteome</keyword>
<evidence type="ECO:0000256" key="3">
    <source>
        <dbReference type="RuleBase" id="RU000363"/>
    </source>
</evidence>
<comment type="similarity">
    <text evidence="1 3">Belongs to the short-chain dehydrogenases/reductases (SDR) family.</text>
</comment>
<dbReference type="PANTHER" id="PTHR24321">
    <property type="entry name" value="DEHYDROGENASES, SHORT CHAIN"/>
    <property type="match status" value="1"/>
</dbReference>
<evidence type="ECO:0000313" key="6">
    <source>
        <dbReference type="EMBL" id="ADD39740.1"/>
    </source>
</evidence>
<evidence type="ECO:0000256" key="2">
    <source>
        <dbReference type="ARBA" id="ARBA00023002"/>
    </source>
</evidence>
<keyword evidence="5" id="KW-0812">Transmembrane</keyword>
<feature type="transmembrane region" description="Helical" evidence="5">
    <location>
        <begin position="35"/>
        <end position="56"/>
    </location>
</feature>
<dbReference type="InterPro" id="IPR036291">
    <property type="entry name" value="NAD(P)-bd_dom_sf"/>
</dbReference>
<dbReference type="InterPro" id="IPR002347">
    <property type="entry name" value="SDR_fam"/>
</dbReference>
<sequence length="330" mass="34943">MNDGTHPDDHADEPAATDDTPTAPKPGRRYTRRRLLTTSAVAAGAAAVAVGTTAVLTNDGTPPTIKPSGRNRFDGKVVIVTGATSGIGRAAAKLFAAEGAKVGFCGRREKLGAEVEREIRSDGGEATYIRADVRKESQVRKFVDRVADEYGGLDVCFNNAGITLQKPLHEYTAAEWDDVVDTNLRGTFLCMKYEVPHLIERGGGSVVITSSSNVHSTGEERSAYTASKHGLLGLANCAAYDYAEHNIRVNTLIPGTTNTELVRRVAGAMDLPDAVWEEMAAAYGRANAPTMKRLATPEEIAVGALALASPDFSYMTAGSLTLDGGDSNRG</sequence>
<dbReference type="RefSeq" id="WP_013015311.1">
    <property type="nucleotide sequence ID" value="NC_013947.1"/>
</dbReference>
<evidence type="ECO:0000313" key="7">
    <source>
        <dbReference type="Proteomes" id="UP000000844"/>
    </source>
</evidence>
<evidence type="ECO:0000256" key="4">
    <source>
        <dbReference type="SAM" id="MobiDB-lite"/>
    </source>
</evidence>
<dbReference type="HOGENOM" id="CLU_010194_1_0_11"/>
<dbReference type="eggNOG" id="COG1028">
    <property type="taxonomic scope" value="Bacteria"/>
</dbReference>
<dbReference type="Gene3D" id="3.40.50.720">
    <property type="entry name" value="NAD(P)-binding Rossmann-like Domain"/>
    <property type="match status" value="1"/>
</dbReference>
<feature type="region of interest" description="Disordered" evidence="4">
    <location>
        <begin position="1"/>
        <end position="30"/>
    </location>
</feature>
<dbReference type="KEGG" id="sna:Snas_0018"/>
<dbReference type="GO" id="GO:0016491">
    <property type="term" value="F:oxidoreductase activity"/>
    <property type="evidence" value="ECO:0007669"/>
    <property type="project" value="UniProtKB-KW"/>
</dbReference>
<reference evidence="6 7" key="1">
    <citation type="journal article" date="2009" name="Stand. Genomic Sci.">
        <title>Complete genome sequence of Stackebrandtia nassauensis type strain (LLR-40K-21).</title>
        <authorList>
            <person name="Munk C."/>
            <person name="Lapidus A."/>
            <person name="Copeland A."/>
            <person name="Jando M."/>
            <person name="Mayilraj S."/>
            <person name="Glavina Del Rio T."/>
            <person name="Nolan M."/>
            <person name="Chen F."/>
            <person name="Lucas S."/>
            <person name="Tice H."/>
            <person name="Cheng J.F."/>
            <person name="Han C."/>
            <person name="Detter J.C."/>
            <person name="Bruce D."/>
            <person name="Goodwin L."/>
            <person name="Chain P."/>
            <person name="Pitluck S."/>
            <person name="Goker M."/>
            <person name="Ovchinikova G."/>
            <person name="Pati A."/>
            <person name="Ivanova N."/>
            <person name="Mavromatis K."/>
            <person name="Chen A."/>
            <person name="Palaniappan K."/>
            <person name="Land M."/>
            <person name="Hauser L."/>
            <person name="Chang Y.J."/>
            <person name="Jeffries C.D."/>
            <person name="Bristow J."/>
            <person name="Eisen J.A."/>
            <person name="Markowitz V."/>
            <person name="Hugenholtz P."/>
            <person name="Kyrpides N.C."/>
            <person name="Klenk H.P."/>
        </authorList>
    </citation>
    <scope>NUCLEOTIDE SEQUENCE [LARGE SCALE GENOMIC DNA]</scope>
    <source>
        <strain evidence="7">DSM 44728 / CIP 108903 / NRRL B-16338 / NBRC 102104 / LLR-40K-21</strain>
    </source>
</reference>
<accession>D3PTY2</accession>
<dbReference type="PANTHER" id="PTHR24321:SF11">
    <property type="entry name" value="BLR0893 PROTEIN"/>
    <property type="match status" value="1"/>
</dbReference>
<proteinExistence type="inferred from homology"/>
<dbReference type="Pfam" id="PF00106">
    <property type="entry name" value="adh_short"/>
    <property type="match status" value="1"/>
</dbReference>
<dbReference type="AlphaFoldDB" id="D3PTY2"/>
<name>D3PTY2_STANL</name>
<dbReference type="CDD" id="cd05233">
    <property type="entry name" value="SDR_c"/>
    <property type="match status" value="1"/>
</dbReference>